<proteinExistence type="predicted"/>
<evidence type="ECO:0000313" key="4">
    <source>
        <dbReference type="Proteomes" id="UP000316781"/>
    </source>
</evidence>
<dbReference type="AlphaFoldDB" id="A0A2U1SR48"/>
<evidence type="ECO:0000313" key="2">
    <source>
        <dbReference type="EMBL" id="TRL32514.1"/>
    </source>
</evidence>
<dbReference type="EMBL" id="PUIV01000012">
    <property type="protein sequence ID" value="PWB94091.1"/>
    <property type="molecule type" value="Genomic_DNA"/>
</dbReference>
<evidence type="ECO:0000313" key="3">
    <source>
        <dbReference type="Proteomes" id="UP000245137"/>
    </source>
</evidence>
<accession>A0A2U1SR48</accession>
<dbReference type="EMBL" id="VJMF01000046">
    <property type="protein sequence ID" value="TRL32514.1"/>
    <property type="molecule type" value="Genomic_DNA"/>
</dbReference>
<dbReference type="Proteomes" id="UP000316781">
    <property type="component" value="Unassembled WGS sequence"/>
</dbReference>
<reference evidence="1 3" key="1">
    <citation type="journal article" date="2018" name="Appl. Microbiol. Biotechnol.">
        <title>Co-cultivation of the strictly anaerobic methanogen Methanosarcina barkeri with aerobic methanotrophs in an oxygen-limited membrane bioreactor.</title>
        <authorList>
            <person name="In 't Zandt M.H."/>
            <person name="van den Bosch T.J.M."/>
            <person name="Rijkers R."/>
            <person name="van Kessel M.A.H.J."/>
            <person name="Jetten M.S.M."/>
            <person name="Welte C.U."/>
        </authorList>
    </citation>
    <scope>NUCLEOTIDE SEQUENCE [LARGE SCALE GENOMIC DNA]</scope>
    <source>
        <strain evidence="1 3">DSM 17706</strain>
    </source>
</reference>
<comment type="caution">
    <text evidence="1">The sequence shown here is derived from an EMBL/GenBank/DDBJ whole genome shotgun (WGS) entry which is preliminary data.</text>
</comment>
<organism evidence="1 3">
    <name type="scientific">Methylosinus sporium</name>
    <dbReference type="NCBI Taxonomy" id="428"/>
    <lineage>
        <taxon>Bacteria</taxon>
        <taxon>Pseudomonadati</taxon>
        <taxon>Pseudomonadota</taxon>
        <taxon>Alphaproteobacteria</taxon>
        <taxon>Hyphomicrobiales</taxon>
        <taxon>Methylocystaceae</taxon>
        <taxon>Methylosinus</taxon>
    </lineage>
</organism>
<name>A0A2U1SR48_METSR</name>
<gene>
    <name evidence="1" type="ORF">C5689_09665</name>
    <name evidence="2" type="ORF">FM996_11895</name>
</gene>
<reference evidence="2 4" key="3">
    <citation type="submission" date="2019-07" db="EMBL/GenBank/DDBJ databases">
        <title>Ln-dependent methylotrophs.</title>
        <authorList>
            <person name="Tani A."/>
        </authorList>
    </citation>
    <scope>NUCLEOTIDE SEQUENCE [LARGE SCALE GENOMIC DNA]</scope>
    <source>
        <strain evidence="2 4">SM89A</strain>
    </source>
</reference>
<protein>
    <recommendedName>
        <fullName evidence="5">CobQ/CobB/MinD/ParA nucleotide binding domain-containing protein</fullName>
    </recommendedName>
</protein>
<keyword evidence="3" id="KW-1185">Reference proteome</keyword>
<dbReference type="Proteomes" id="UP000245137">
    <property type="component" value="Unassembled WGS sequence"/>
</dbReference>
<dbReference type="Gene3D" id="3.40.50.300">
    <property type="entry name" value="P-loop containing nucleotide triphosphate hydrolases"/>
    <property type="match status" value="1"/>
</dbReference>
<dbReference type="InterPro" id="IPR027417">
    <property type="entry name" value="P-loop_NTPase"/>
</dbReference>
<dbReference type="OrthoDB" id="7463826at2"/>
<reference evidence="1" key="2">
    <citation type="submission" date="2018-02" db="EMBL/GenBank/DDBJ databases">
        <authorList>
            <person name="Cohen D.B."/>
            <person name="Kent A.D."/>
        </authorList>
    </citation>
    <scope>NUCLEOTIDE SEQUENCE</scope>
    <source>
        <strain evidence="1">DSM 17706</strain>
    </source>
</reference>
<sequence>MREKAPALAPQRGRPTLILVGADKGGVGKTTIARVLLDYLAANNVLTRAFDTETPRGTLYRFHPDQTSVVDLTSTSDQMKIIDTLATAQVRVSVVDVRAGGLEPALQALQDTGFLDAVAEGEVGFILFHVLGSSIASLDEIAEVAPYVDDADYFLVKNHVNDTTFFEWDPVTHRKYFEKVETAGEITIPKLNELSYEQVEIAGAPFSTFVANRTAEGGPADHSFVLRGYVRTWQNRIADEFDRIRLLDRIAGREGA</sequence>
<evidence type="ECO:0000313" key="1">
    <source>
        <dbReference type="EMBL" id="PWB94091.1"/>
    </source>
</evidence>
<dbReference type="SUPFAM" id="SSF52540">
    <property type="entry name" value="P-loop containing nucleoside triphosphate hydrolases"/>
    <property type="match status" value="1"/>
</dbReference>
<evidence type="ECO:0008006" key="5">
    <source>
        <dbReference type="Google" id="ProtNLM"/>
    </source>
</evidence>